<keyword evidence="2" id="KW-1185">Reference proteome</keyword>
<dbReference type="RefSeq" id="XP_007931842.1">
    <property type="nucleotide sequence ID" value="XM_007933651.1"/>
</dbReference>
<sequence length="327" mass="37790">MVSTYANVCREATRSKPIRRTYTVRGHPVTFEHYASLELEKQKAAEIAAFLLEEEEKAAKARLAVIVPFRRFFEFPYEIHQNVAVPEVHGRCLLAWRTARTAHLRSVMQSRPSACSYYTLTCEYDKMGRGRRGNNARNALCHQQDLVQRLSALMVQVEHIAPGLTDEVRLAQADARVISKYFSETMPTKLYNERRPPHATDVAARAFAIPEILEMILSELNRSELLRSQLVTQQFRDTINLSPTLGPVLKPPKIKVKKKNAPRINIEGHIDGVKWRRRCRLCRPLRHERHSRCHPHCAKEVWAQFQDCDKLVPMRCRSLQICEPPHL</sequence>
<protein>
    <recommendedName>
        <fullName evidence="3">F-box domain-containing protein</fullName>
    </recommendedName>
</protein>
<dbReference type="VEuPathDB" id="FungiDB:MYCFIDRAFT_200470"/>
<name>M3A193_PSEFD</name>
<evidence type="ECO:0008006" key="3">
    <source>
        <dbReference type="Google" id="ProtNLM"/>
    </source>
</evidence>
<dbReference type="KEGG" id="pfj:MYCFIDRAFT_200470"/>
<dbReference type="HOGENOM" id="CLU_850273_0_0_1"/>
<dbReference type="EMBL" id="KB446564">
    <property type="protein sequence ID" value="EME78156.1"/>
    <property type="molecule type" value="Genomic_DNA"/>
</dbReference>
<proteinExistence type="predicted"/>
<dbReference type="AlphaFoldDB" id="M3A193"/>
<gene>
    <name evidence="1" type="ORF">MYCFIDRAFT_200470</name>
</gene>
<evidence type="ECO:0000313" key="2">
    <source>
        <dbReference type="Proteomes" id="UP000016932"/>
    </source>
</evidence>
<accession>M3A193</accession>
<evidence type="ECO:0000313" key="1">
    <source>
        <dbReference type="EMBL" id="EME78156.1"/>
    </source>
</evidence>
<organism evidence="1 2">
    <name type="scientific">Pseudocercospora fijiensis (strain CIRAD86)</name>
    <name type="common">Black leaf streak disease fungus</name>
    <name type="synonym">Mycosphaerella fijiensis</name>
    <dbReference type="NCBI Taxonomy" id="383855"/>
    <lineage>
        <taxon>Eukaryota</taxon>
        <taxon>Fungi</taxon>
        <taxon>Dikarya</taxon>
        <taxon>Ascomycota</taxon>
        <taxon>Pezizomycotina</taxon>
        <taxon>Dothideomycetes</taxon>
        <taxon>Dothideomycetidae</taxon>
        <taxon>Mycosphaerellales</taxon>
        <taxon>Mycosphaerellaceae</taxon>
        <taxon>Pseudocercospora</taxon>
    </lineage>
</organism>
<dbReference type="Proteomes" id="UP000016932">
    <property type="component" value="Unassembled WGS sequence"/>
</dbReference>
<dbReference type="GeneID" id="19335869"/>
<dbReference type="OrthoDB" id="3800738at2759"/>
<reference evidence="1 2" key="1">
    <citation type="journal article" date="2012" name="PLoS Pathog.">
        <title>Diverse lifestyles and strategies of plant pathogenesis encoded in the genomes of eighteen Dothideomycetes fungi.</title>
        <authorList>
            <person name="Ohm R.A."/>
            <person name="Feau N."/>
            <person name="Henrissat B."/>
            <person name="Schoch C.L."/>
            <person name="Horwitz B.A."/>
            <person name="Barry K.W."/>
            <person name="Condon B.J."/>
            <person name="Copeland A.C."/>
            <person name="Dhillon B."/>
            <person name="Glaser F."/>
            <person name="Hesse C.N."/>
            <person name="Kosti I."/>
            <person name="LaButti K."/>
            <person name="Lindquist E.A."/>
            <person name="Lucas S."/>
            <person name="Salamov A.A."/>
            <person name="Bradshaw R.E."/>
            <person name="Ciuffetti L."/>
            <person name="Hamelin R.C."/>
            <person name="Kema G.H.J."/>
            <person name="Lawrence C."/>
            <person name="Scott J.A."/>
            <person name="Spatafora J.W."/>
            <person name="Turgeon B.G."/>
            <person name="de Wit P.J.G.M."/>
            <person name="Zhong S."/>
            <person name="Goodwin S.B."/>
            <person name="Grigoriev I.V."/>
        </authorList>
    </citation>
    <scope>NUCLEOTIDE SEQUENCE [LARGE SCALE GENOMIC DNA]</scope>
    <source>
        <strain evidence="1 2">CIRAD86</strain>
    </source>
</reference>